<keyword evidence="1" id="KW-1133">Transmembrane helix</keyword>
<dbReference type="OrthoDB" id="149960at2"/>
<keyword evidence="3" id="KW-1185">Reference proteome</keyword>
<gene>
    <name evidence="2" type="ORF">A6A03_09260</name>
</gene>
<dbReference type="EMBL" id="LWQS01000034">
    <property type="protein sequence ID" value="OAN47812.1"/>
    <property type="molecule type" value="Genomic_DNA"/>
</dbReference>
<protein>
    <submittedName>
        <fullName evidence="2">Uncharacterized protein</fullName>
    </submittedName>
</protein>
<evidence type="ECO:0000256" key="1">
    <source>
        <dbReference type="SAM" id="Phobius"/>
    </source>
</evidence>
<comment type="caution">
    <text evidence="2">The sequence shown here is derived from an EMBL/GenBank/DDBJ whole genome shotgun (WGS) entry which is preliminary data.</text>
</comment>
<sequence length="288" mass="31086">MGRWMYAPTILLILILSIFALASALVAPALAIIALAGSVLALLWERYRLARAMRALAHHLHHAPLDAKLEVGTGAWGEVCHAVNRLLHQWRTEQHRQRLQPAQPALRQINPLNLHPPVDGHITPIAVLAVGQLHLANELDELRARTHLISEPVERQQALLQWRDNAVLLICGALASEADPLRSAVAAATNIIARAEAAGLPIPPMALSSGHGRVAVVPLIGLHTIGEPLEQAATLIHQTAPGTLTCAEEAYFYLRSAGLLPLSAVRFTTPARSYALALGDTCLHQKAE</sequence>
<evidence type="ECO:0000313" key="3">
    <source>
        <dbReference type="Proteomes" id="UP000078287"/>
    </source>
</evidence>
<keyword evidence="1" id="KW-0812">Transmembrane</keyword>
<dbReference type="Proteomes" id="UP000078287">
    <property type="component" value="Unassembled WGS sequence"/>
</dbReference>
<evidence type="ECO:0000313" key="2">
    <source>
        <dbReference type="EMBL" id="OAN47812.1"/>
    </source>
</evidence>
<keyword evidence="1" id="KW-0472">Membrane</keyword>
<organism evidence="2 3">
    <name type="scientific">Chloroflexus islandicus</name>
    <dbReference type="NCBI Taxonomy" id="1707952"/>
    <lineage>
        <taxon>Bacteria</taxon>
        <taxon>Bacillati</taxon>
        <taxon>Chloroflexota</taxon>
        <taxon>Chloroflexia</taxon>
        <taxon>Chloroflexales</taxon>
        <taxon>Chloroflexineae</taxon>
        <taxon>Chloroflexaceae</taxon>
        <taxon>Chloroflexus</taxon>
    </lineage>
</organism>
<reference evidence="2 3" key="1">
    <citation type="submission" date="2016-04" db="EMBL/GenBank/DDBJ databases">
        <title>Chloroflexus islandicus sp. nov., a thermophilic filamentous anoxygenic phototrophic bacterium from geyser Strokkur (Iceland).</title>
        <authorList>
            <person name="Gaisin V.A."/>
            <person name="Kalashnikov A.M."/>
            <person name="Sukhacheva M.V."/>
            <person name="Grouzdev D.S."/>
            <person name="Ivanov T.M."/>
            <person name="Kuznetsov B."/>
            <person name="Gorlenko V.M."/>
        </authorList>
    </citation>
    <scope>NUCLEOTIDE SEQUENCE [LARGE SCALE GENOMIC DNA]</scope>
    <source>
        <strain evidence="3">isl-2</strain>
    </source>
</reference>
<accession>A0A178MGI8</accession>
<name>A0A178MGI8_9CHLR</name>
<feature type="transmembrane region" description="Helical" evidence="1">
    <location>
        <begin position="12"/>
        <end position="44"/>
    </location>
</feature>
<dbReference type="AlphaFoldDB" id="A0A178MGI8"/>
<proteinExistence type="predicted"/>